<evidence type="ECO:0000313" key="12">
    <source>
        <dbReference type="Proteomes" id="UP000186535"/>
    </source>
</evidence>
<dbReference type="PANTHER" id="PTHR46577:SF1">
    <property type="entry name" value="HTH-TYPE TRANSCRIPTIONAL REGULATORY PROTEIN GABR"/>
    <property type="match status" value="1"/>
</dbReference>
<reference evidence="9 11" key="1">
    <citation type="submission" date="2015-12" db="EMBL/GenBank/DDBJ databases">
        <title>Bacillus cereus Group isolate.</title>
        <authorList>
            <person name="Kovac J."/>
        </authorList>
    </citation>
    <scope>NUCLEOTIDE SEQUENCE [LARGE SCALE GENOMIC DNA]</scope>
    <source>
        <strain evidence="9 11">FSL W8-0275</strain>
    </source>
</reference>
<dbReference type="GO" id="GO:0008483">
    <property type="term" value="F:transaminase activity"/>
    <property type="evidence" value="ECO:0007669"/>
    <property type="project" value="UniProtKB-KW"/>
</dbReference>
<dbReference type="SUPFAM" id="SSF53383">
    <property type="entry name" value="PLP-dependent transferases"/>
    <property type="match status" value="1"/>
</dbReference>
<dbReference type="GO" id="GO:0003700">
    <property type="term" value="F:DNA-binding transcription factor activity"/>
    <property type="evidence" value="ECO:0007669"/>
    <property type="project" value="InterPro"/>
</dbReference>
<keyword evidence="7" id="KW-0804">Transcription</keyword>
<comment type="caution">
    <text evidence="9">The sequence shown here is derived from an EMBL/GenBank/DDBJ whole genome shotgun (WGS) entry which is preliminary data.</text>
</comment>
<proteinExistence type="inferred from homology"/>
<evidence type="ECO:0000256" key="7">
    <source>
        <dbReference type="ARBA" id="ARBA00023163"/>
    </source>
</evidence>
<dbReference type="InterPro" id="IPR004839">
    <property type="entry name" value="Aminotransferase_I/II_large"/>
</dbReference>
<keyword evidence="3" id="KW-0032">Aminotransferase</keyword>
<evidence type="ECO:0000256" key="3">
    <source>
        <dbReference type="ARBA" id="ARBA00022576"/>
    </source>
</evidence>
<dbReference type="PRINTS" id="PR00035">
    <property type="entry name" value="HTHGNTR"/>
</dbReference>
<dbReference type="Pfam" id="PF00155">
    <property type="entry name" value="Aminotran_1_2"/>
    <property type="match status" value="1"/>
</dbReference>
<feature type="domain" description="HTH gntR-type" evidence="8">
    <location>
        <begin position="12"/>
        <end position="80"/>
    </location>
</feature>
<gene>
    <name evidence="9" type="ORF">AT274_28195</name>
    <name evidence="10" type="ORF">BJR07_28910</name>
</gene>
<comment type="similarity">
    <text evidence="2">In the C-terminal section; belongs to the class-I pyridoxal-phosphate-dependent aminotransferase family.</text>
</comment>
<dbReference type="AlphaFoldDB" id="A0A150ATF8"/>
<dbReference type="InterPro" id="IPR036390">
    <property type="entry name" value="WH_DNA-bd_sf"/>
</dbReference>
<comment type="cofactor">
    <cofactor evidence="1">
        <name>pyridoxal 5'-phosphate</name>
        <dbReference type="ChEBI" id="CHEBI:597326"/>
    </cofactor>
</comment>
<evidence type="ECO:0000256" key="6">
    <source>
        <dbReference type="ARBA" id="ARBA00023125"/>
    </source>
</evidence>
<dbReference type="InterPro" id="IPR015424">
    <property type="entry name" value="PyrdxlP-dep_Trfase"/>
</dbReference>
<accession>A0A150ATF8</accession>
<dbReference type="CDD" id="cd07377">
    <property type="entry name" value="WHTH_GntR"/>
    <property type="match status" value="1"/>
</dbReference>
<dbReference type="SMART" id="SM00345">
    <property type="entry name" value="HTH_GNTR"/>
    <property type="match status" value="1"/>
</dbReference>
<dbReference type="PANTHER" id="PTHR46577">
    <property type="entry name" value="HTH-TYPE TRANSCRIPTIONAL REGULATORY PROTEIN GABR"/>
    <property type="match status" value="1"/>
</dbReference>
<sequence length="459" mass="53855">MKNYLFTFEKSIPKYKQIYTNIKLLIEKGVLKKDEALPSIRQLADSLHVSRNTTLLAYEQLAAEGYIHGENRRGFFVNELEPNLYQRRKKVRQKAEKQISKEISINFKVDTVEKEMFPKNTWKRFVNNSMEENLLYTYGDPFGESILREQVAKYLLESRGLNTDKESIIIGSSTQQMLTYIGHVLKSDFSSVIVEDPGFWGAREVFKLHHFAFEFLPVYENGIDLSELRNLKAKLMYVTPSHHSPYGVSMSIQQRQHLIQWAKKKKGYIIEDDYDSEFRYTQRPFPSLASIDQKRVIYIGNFSKSFLPGLRLSYMALPKELEIRYKEHFKGFENTASTIHQIAMAKFMKENEWYRHIKRMRNIYKKKMEHLTSTLNEHFGNYITIIGHNSGLYLLIKVHLQKSEDWLIKQAYKKGVEVGPTSRYFANNYIDRPIIKLAFGGLSHKDITLGVKLLKKAWL</sequence>
<keyword evidence="6" id="KW-0238">DNA-binding</keyword>
<dbReference type="SUPFAM" id="SSF46785">
    <property type="entry name" value="Winged helix' DNA-binding domain"/>
    <property type="match status" value="1"/>
</dbReference>
<dbReference type="InterPro" id="IPR000524">
    <property type="entry name" value="Tscrpt_reg_HTH_GntR"/>
</dbReference>
<dbReference type="PROSITE" id="PS50949">
    <property type="entry name" value="HTH_GNTR"/>
    <property type="match status" value="1"/>
</dbReference>
<dbReference type="PATRIC" id="fig|1396.422.peg.5787"/>
<dbReference type="GO" id="GO:0030170">
    <property type="term" value="F:pyridoxal phosphate binding"/>
    <property type="evidence" value="ECO:0007669"/>
    <property type="project" value="InterPro"/>
</dbReference>
<protein>
    <submittedName>
        <fullName evidence="9">GntR family transcriptional regulator</fullName>
    </submittedName>
</protein>
<name>A0A150ATF8_BACCE</name>
<dbReference type="CDD" id="cd00609">
    <property type="entry name" value="AAT_like"/>
    <property type="match status" value="1"/>
</dbReference>
<dbReference type="Pfam" id="PF00392">
    <property type="entry name" value="GntR"/>
    <property type="match status" value="1"/>
</dbReference>
<evidence type="ECO:0000313" key="11">
    <source>
        <dbReference type="Proteomes" id="UP000075591"/>
    </source>
</evidence>
<dbReference type="RefSeq" id="WP_000800848.1">
    <property type="nucleotide sequence ID" value="NZ_CAKJVO010000002.1"/>
</dbReference>
<evidence type="ECO:0000256" key="4">
    <source>
        <dbReference type="ARBA" id="ARBA00022898"/>
    </source>
</evidence>
<reference evidence="10 12" key="2">
    <citation type="submission" date="2016-11" db="EMBL/GenBank/DDBJ databases">
        <title>Identification of Bacillus cereus isolated from egg-white.</title>
        <authorList>
            <person name="Soni A."/>
            <person name="Oey I."/>
            <person name="Silcock P."/>
            <person name="Bremer P."/>
        </authorList>
    </citation>
    <scope>NUCLEOTIDE SEQUENCE [LARGE SCALE GENOMIC DNA]</scope>
    <source>
        <strain evidence="10 12">NZAS03</strain>
    </source>
</reference>
<dbReference type="InterPro" id="IPR015421">
    <property type="entry name" value="PyrdxlP-dep_Trfase_major"/>
</dbReference>
<evidence type="ECO:0000313" key="10">
    <source>
        <dbReference type="EMBL" id="OKA32170.1"/>
    </source>
</evidence>
<evidence type="ECO:0000256" key="1">
    <source>
        <dbReference type="ARBA" id="ARBA00001933"/>
    </source>
</evidence>
<dbReference type="GO" id="GO:0003677">
    <property type="term" value="F:DNA binding"/>
    <property type="evidence" value="ECO:0007669"/>
    <property type="project" value="UniProtKB-KW"/>
</dbReference>
<keyword evidence="4" id="KW-0663">Pyridoxal phosphate</keyword>
<dbReference type="EMBL" id="LOMT01000171">
    <property type="protein sequence ID" value="KXX84289.1"/>
    <property type="molecule type" value="Genomic_DNA"/>
</dbReference>
<dbReference type="EMBL" id="MPON01000024">
    <property type="protein sequence ID" value="OKA32170.1"/>
    <property type="molecule type" value="Genomic_DNA"/>
</dbReference>
<evidence type="ECO:0000256" key="5">
    <source>
        <dbReference type="ARBA" id="ARBA00023015"/>
    </source>
</evidence>
<evidence type="ECO:0000259" key="8">
    <source>
        <dbReference type="PROSITE" id="PS50949"/>
    </source>
</evidence>
<evidence type="ECO:0000313" key="9">
    <source>
        <dbReference type="EMBL" id="KXX84289.1"/>
    </source>
</evidence>
<keyword evidence="5" id="KW-0805">Transcription regulation</keyword>
<dbReference type="InterPro" id="IPR036388">
    <property type="entry name" value="WH-like_DNA-bd_sf"/>
</dbReference>
<dbReference type="Gene3D" id="1.10.10.10">
    <property type="entry name" value="Winged helix-like DNA-binding domain superfamily/Winged helix DNA-binding domain"/>
    <property type="match status" value="1"/>
</dbReference>
<evidence type="ECO:0000256" key="2">
    <source>
        <dbReference type="ARBA" id="ARBA00005384"/>
    </source>
</evidence>
<dbReference type="Proteomes" id="UP000075591">
    <property type="component" value="Unassembled WGS sequence"/>
</dbReference>
<dbReference type="InterPro" id="IPR051446">
    <property type="entry name" value="HTH_trans_reg/aminotransferase"/>
</dbReference>
<dbReference type="Gene3D" id="3.40.640.10">
    <property type="entry name" value="Type I PLP-dependent aspartate aminotransferase-like (Major domain)"/>
    <property type="match status" value="1"/>
</dbReference>
<keyword evidence="3" id="KW-0808">Transferase</keyword>
<dbReference type="Proteomes" id="UP000186535">
    <property type="component" value="Unassembled WGS sequence"/>
</dbReference>
<organism evidence="9 11">
    <name type="scientific">Bacillus cereus</name>
    <dbReference type="NCBI Taxonomy" id="1396"/>
    <lineage>
        <taxon>Bacteria</taxon>
        <taxon>Bacillati</taxon>
        <taxon>Bacillota</taxon>
        <taxon>Bacilli</taxon>
        <taxon>Bacillales</taxon>
        <taxon>Bacillaceae</taxon>
        <taxon>Bacillus</taxon>
        <taxon>Bacillus cereus group</taxon>
    </lineage>
</organism>